<evidence type="ECO:0000256" key="1">
    <source>
        <dbReference type="SAM" id="MobiDB-lite"/>
    </source>
</evidence>
<organism evidence="2 3">
    <name type="scientific">Fragilariopsis cylindrus CCMP1102</name>
    <dbReference type="NCBI Taxonomy" id="635003"/>
    <lineage>
        <taxon>Eukaryota</taxon>
        <taxon>Sar</taxon>
        <taxon>Stramenopiles</taxon>
        <taxon>Ochrophyta</taxon>
        <taxon>Bacillariophyta</taxon>
        <taxon>Bacillariophyceae</taxon>
        <taxon>Bacillariophycidae</taxon>
        <taxon>Bacillariales</taxon>
        <taxon>Bacillariaceae</taxon>
        <taxon>Fragilariopsis</taxon>
    </lineage>
</organism>
<feature type="compositionally biased region" description="Basic residues" evidence="1">
    <location>
        <begin position="65"/>
        <end position="76"/>
    </location>
</feature>
<reference evidence="2 3" key="1">
    <citation type="submission" date="2016-09" db="EMBL/GenBank/DDBJ databases">
        <title>Extensive genetic diversity and differential bi-allelic expression allows diatom success in the polar Southern Ocean.</title>
        <authorList>
            <consortium name="DOE Joint Genome Institute"/>
            <person name="Mock T."/>
            <person name="Otillar R.P."/>
            <person name="Strauss J."/>
            <person name="Dupont C."/>
            <person name="Frickenhaus S."/>
            <person name="Maumus F."/>
            <person name="Mcmullan M."/>
            <person name="Sanges R."/>
            <person name="Schmutz J."/>
            <person name="Toseland A."/>
            <person name="Valas R."/>
            <person name="Veluchamy A."/>
            <person name="Ward B.J."/>
            <person name="Allen A."/>
            <person name="Barry K."/>
            <person name="Falciatore A."/>
            <person name="Ferrante M."/>
            <person name="Fortunato A.E."/>
            <person name="Gloeckner G."/>
            <person name="Gruber A."/>
            <person name="Hipkin R."/>
            <person name="Janech M."/>
            <person name="Kroth P."/>
            <person name="Leese F."/>
            <person name="Lindquist E."/>
            <person name="Lyon B.R."/>
            <person name="Martin J."/>
            <person name="Mayer C."/>
            <person name="Parker M."/>
            <person name="Quesneville H."/>
            <person name="Raymond J."/>
            <person name="Uhlig C."/>
            <person name="Valentin K.U."/>
            <person name="Worden A.Z."/>
            <person name="Armbrust E.V."/>
            <person name="Bowler C."/>
            <person name="Green B."/>
            <person name="Moulton V."/>
            <person name="Van Oosterhout C."/>
            <person name="Grigoriev I."/>
        </authorList>
    </citation>
    <scope>NUCLEOTIDE SEQUENCE [LARGE SCALE GENOMIC DNA]</scope>
    <source>
        <strain evidence="2 3">CCMP1102</strain>
    </source>
</reference>
<dbReference type="AlphaFoldDB" id="A0A1E7EVC0"/>
<accession>A0A1E7EVC0</accession>
<feature type="compositionally biased region" description="Low complexity" evidence="1">
    <location>
        <begin position="158"/>
        <end position="175"/>
    </location>
</feature>
<dbReference type="Proteomes" id="UP000095751">
    <property type="component" value="Unassembled WGS sequence"/>
</dbReference>
<dbReference type="InParanoid" id="A0A1E7EVC0"/>
<sequence length="409" mass="45339">MNSPIEETKTKTVRRITSVVVDNEESTTIEQLKPAVRRTSVVVIHEEVGTTTIEQLKPAAVSAPLKKKMTKKKKKTNQASSSTTSTTGRYEDPNDNRSGDCTPHRPKRKGSMDLVDVESLCLLAAVSPTTLLAAALTQRHRRSSASSKTQSMPLQEKPSSSSNSPPTRRISRSTSLNTERPSMKKSGTMPMSNSLHHSSRCIGSPTISNLSVSADCPILRPYRQLSIEDLYIGEGSEENLETSWSDRDKYDDQPAPNAKFPFITVAANTPVTTPITITTTSDTITDLPPPPLFSSAKYTSNFDIDKYPLSPLNEYQRRSTSNDITKGLLHNQQQQQCLLLSKENVGQMIKSRSVPTDLLLLSPSTNNSKHLTNTTILRKLSWDNIIYNDDYNYDDKGNDNTNDDNLFVC</sequence>
<dbReference type="EMBL" id="KV784374">
    <property type="protein sequence ID" value="OEU09921.1"/>
    <property type="molecule type" value="Genomic_DNA"/>
</dbReference>
<proteinExistence type="predicted"/>
<evidence type="ECO:0000313" key="3">
    <source>
        <dbReference type="Proteomes" id="UP000095751"/>
    </source>
</evidence>
<feature type="region of interest" description="Disordered" evidence="1">
    <location>
        <begin position="141"/>
        <end position="200"/>
    </location>
</feature>
<feature type="compositionally biased region" description="Low complexity" evidence="1">
    <location>
        <begin position="77"/>
        <end position="87"/>
    </location>
</feature>
<feature type="region of interest" description="Disordered" evidence="1">
    <location>
        <begin position="64"/>
        <end position="110"/>
    </location>
</feature>
<name>A0A1E7EVC0_9STRA</name>
<feature type="compositionally biased region" description="Polar residues" evidence="1">
    <location>
        <begin position="144"/>
        <end position="153"/>
    </location>
</feature>
<feature type="compositionally biased region" description="Basic and acidic residues" evidence="1">
    <location>
        <begin position="89"/>
        <end position="98"/>
    </location>
</feature>
<protein>
    <submittedName>
        <fullName evidence="2">Uncharacterized protein</fullName>
    </submittedName>
</protein>
<dbReference type="KEGG" id="fcy:FRACYDRAFT_248171"/>
<keyword evidence="3" id="KW-1185">Reference proteome</keyword>
<evidence type="ECO:0000313" key="2">
    <source>
        <dbReference type="EMBL" id="OEU09921.1"/>
    </source>
</evidence>
<gene>
    <name evidence="2" type="ORF">FRACYDRAFT_248171</name>
</gene>